<keyword evidence="1" id="KW-0812">Transmembrane</keyword>
<dbReference type="InterPro" id="IPR044821">
    <property type="entry name" value="At1g28695/At4g15970-like"/>
</dbReference>
<dbReference type="EMBL" id="LFYR01001143">
    <property type="protein sequence ID" value="KMZ64498.1"/>
    <property type="molecule type" value="Genomic_DNA"/>
</dbReference>
<sequence>MDVQLRSRSIRVTKYQVTMVVIFIFVTSAVLSYGSWWNLMNKVPDKMSTHLSNFMKNKPTYKQDELERVLDSASMGNKTVMLSVLNRAYANKDGMFDLFLESFRNGKNTSHLLNHLLIICFDQIAYDRCISLHPHCYKVFVEGNDFSKELLFMSKGYLNMLWRKTSFLIEILKKDYSFFFTDMDILWFRNPLEMLKGNKYDDIQFSCDSYTGHPYDLKNGANIGFYLIRSNNKTIALFEKLYGMRNHTGGKKQQDLLRDFKFQGVFKQLGLKIRYLDPLYIAGFCSNPGTFNQVMTMHANCCRTIKAKLEDLRLFLDKWKRFSNNTIADPIFPPHKACLHSW</sequence>
<organism evidence="3 4">
    <name type="scientific">Zostera marina</name>
    <name type="common">Eelgrass</name>
    <dbReference type="NCBI Taxonomy" id="29655"/>
    <lineage>
        <taxon>Eukaryota</taxon>
        <taxon>Viridiplantae</taxon>
        <taxon>Streptophyta</taxon>
        <taxon>Embryophyta</taxon>
        <taxon>Tracheophyta</taxon>
        <taxon>Spermatophyta</taxon>
        <taxon>Magnoliopsida</taxon>
        <taxon>Liliopsida</taxon>
        <taxon>Zosteraceae</taxon>
        <taxon>Zostera</taxon>
    </lineage>
</organism>
<accession>A0A0K9P650</accession>
<name>A0A0K9P650_ZOSMR</name>
<feature type="transmembrane region" description="Helical" evidence="1">
    <location>
        <begin position="20"/>
        <end position="39"/>
    </location>
</feature>
<dbReference type="Proteomes" id="UP000036987">
    <property type="component" value="Unassembled WGS sequence"/>
</dbReference>
<reference evidence="4" key="1">
    <citation type="journal article" date="2016" name="Nature">
        <title>The genome of the seagrass Zostera marina reveals angiosperm adaptation to the sea.</title>
        <authorList>
            <person name="Olsen J.L."/>
            <person name="Rouze P."/>
            <person name="Verhelst B."/>
            <person name="Lin Y.-C."/>
            <person name="Bayer T."/>
            <person name="Collen J."/>
            <person name="Dattolo E."/>
            <person name="De Paoli E."/>
            <person name="Dittami S."/>
            <person name="Maumus F."/>
            <person name="Michel G."/>
            <person name="Kersting A."/>
            <person name="Lauritano C."/>
            <person name="Lohaus R."/>
            <person name="Toepel M."/>
            <person name="Tonon T."/>
            <person name="Vanneste K."/>
            <person name="Amirebrahimi M."/>
            <person name="Brakel J."/>
            <person name="Bostroem C."/>
            <person name="Chovatia M."/>
            <person name="Grimwood J."/>
            <person name="Jenkins J.W."/>
            <person name="Jueterbock A."/>
            <person name="Mraz A."/>
            <person name="Stam W.T."/>
            <person name="Tice H."/>
            <person name="Bornberg-Bauer E."/>
            <person name="Green P.J."/>
            <person name="Pearson G.A."/>
            <person name="Procaccini G."/>
            <person name="Duarte C.M."/>
            <person name="Schmutz J."/>
            <person name="Reusch T.B.H."/>
            <person name="Van de Peer Y."/>
        </authorList>
    </citation>
    <scope>NUCLEOTIDE SEQUENCE [LARGE SCALE GENOMIC DNA]</scope>
    <source>
        <strain evidence="4">cv. Finnish</strain>
    </source>
</reference>
<evidence type="ECO:0000313" key="4">
    <source>
        <dbReference type="Proteomes" id="UP000036987"/>
    </source>
</evidence>
<feature type="domain" description="Nucleotide-diphospho-sugar transferase" evidence="2">
    <location>
        <begin position="111"/>
        <end position="312"/>
    </location>
</feature>
<dbReference type="OrthoDB" id="540503at2759"/>
<dbReference type="Pfam" id="PF03407">
    <property type="entry name" value="Nucleotid_trans"/>
    <property type="match status" value="1"/>
</dbReference>
<dbReference type="PANTHER" id="PTHR46038">
    <property type="entry name" value="EXPRESSED PROTEIN-RELATED"/>
    <property type="match status" value="1"/>
</dbReference>
<keyword evidence="1" id="KW-0472">Membrane</keyword>
<evidence type="ECO:0000256" key="1">
    <source>
        <dbReference type="SAM" id="Phobius"/>
    </source>
</evidence>
<keyword evidence="1" id="KW-1133">Transmembrane helix</keyword>
<dbReference type="OMA" id="LCAREQY"/>
<proteinExistence type="predicted"/>
<comment type="caution">
    <text evidence="3">The sequence shown here is derived from an EMBL/GenBank/DDBJ whole genome shotgun (WGS) entry which is preliminary data.</text>
</comment>
<dbReference type="GO" id="GO:0016740">
    <property type="term" value="F:transferase activity"/>
    <property type="evidence" value="ECO:0007669"/>
    <property type="project" value="UniProtKB-KW"/>
</dbReference>
<dbReference type="InterPro" id="IPR005069">
    <property type="entry name" value="Nucl-diP-sugar_transferase"/>
</dbReference>
<keyword evidence="3" id="KW-0808">Transferase</keyword>
<protein>
    <submittedName>
        <fullName evidence="3">Nucleotide-diphospho-sugar transferase family protein</fullName>
    </submittedName>
</protein>
<gene>
    <name evidence="3" type="ORF">ZOSMA_366G00080</name>
</gene>
<keyword evidence="4" id="KW-1185">Reference proteome</keyword>
<evidence type="ECO:0000259" key="2">
    <source>
        <dbReference type="Pfam" id="PF03407"/>
    </source>
</evidence>
<dbReference type="AlphaFoldDB" id="A0A0K9P650"/>
<dbReference type="PANTHER" id="PTHR46038:SF12">
    <property type="entry name" value="OS03G0731800 PROTEIN"/>
    <property type="match status" value="1"/>
</dbReference>
<evidence type="ECO:0000313" key="3">
    <source>
        <dbReference type="EMBL" id="KMZ64498.1"/>
    </source>
</evidence>